<feature type="region of interest" description="Disordered" evidence="6">
    <location>
        <begin position="68"/>
        <end position="125"/>
    </location>
</feature>
<evidence type="ECO:0000256" key="5">
    <source>
        <dbReference type="PROSITE-ProRule" id="PRU01023"/>
    </source>
</evidence>
<feature type="region of interest" description="Disordered" evidence="6">
    <location>
        <begin position="1"/>
        <end position="52"/>
    </location>
</feature>
<feature type="region of interest" description="Disordered" evidence="6">
    <location>
        <begin position="594"/>
        <end position="615"/>
    </location>
</feature>
<dbReference type="PROSITE" id="PS51686">
    <property type="entry name" value="SAM_MT_RSMB_NOP"/>
    <property type="match status" value="1"/>
</dbReference>
<feature type="compositionally biased region" description="Basic and acidic residues" evidence="6">
    <location>
        <begin position="1"/>
        <end position="25"/>
    </location>
</feature>
<evidence type="ECO:0000259" key="7">
    <source>
        <dbReference type="PROSITE" id="PS51686"/>
    </source>
</evidence>
<dbReference type="InterPro" id="IPR001678">
    <property type="entry name" value="MeTrfase_RsmB-F_NOP2_dom"/>
</dbReference>
<keyword evidence="3 5" id="KW-0949">S-adenosyl-L-methionine</keyword>
<feature type="compositionally biased region" description="Basic residues" evidence="6">
    <location>
        <begin position="606"/>
        <end position="615"/>
    </location>
</feature>
<dbReference type="GO" id="GO:0003723">
    <property type="term" value="F:RNA binding"/>
    <property type="evidence" value="ECO:0007669"/>
    <property type="project" value="UniProtKB-UniRule"/>
</dbReference>
<organism evidence="8 9">
    <name type="scientific">Blomia tropicalis</name>
    <name type="common">Mite</name>
    <dbReference type="NCBI Taxonomy" id="40697"/>
    <lineage>
        <taxon>Eukaryota</taxon>
        <taxon>Metazoa</taxon>
        <taxon>Ecdysozoa</taxon>
        <taxon>Arthropoda</taxon>
        <taxon>Chelicerata</taxon>
        <taxon>Arachnida</taxon>
        <taxon>Acari</taxon>
        <taxon>Acariformes</taxon>
        <taxon>Sarcoptiformes</taxon>
        <taxon>Astigmata</taxon>
        <taxon>Glycyphagoidea</taxon>
        <taxon>Echimyopodidae</taxon>
        <taxon>Blomia</taxon>
    </lineage>
</organism>
<dbReference type="OMA" id="NGFFCCV"/>
<gene>
    <name evidence="8" type="ORF">RDWZM_002740</name>
</gene>
<dbReference type="Proteomes" id="UP001142055">
    <property type="component" value="Chromosome 1"/>
</dbReference>
<dbReference type="PRINTS" id="PR02008">
    <property type="entry name" value="RCMTFAMILY"/>
</dbReference>
<dbReference type="SUPFAM" id="SSF53335">
    <property type="entry name" value="S-adenosyl-L-methionine-dependent methyltransferases"/>
    <property type="match status" value="1"/>
</dbReference>
<comment type="caution">
    <text evidence="8">The sequence shown here is derived from an EMBL/GenBank/DDBJ whole genome shotgun (WGS) entry which is preliminary data.</text>
</comment>
<feature type="active site" description="Nucleophile" evidence="5">
    <location>
        <position position="499"/>
    </location>
</feature>
<dbReference type="Gene3D" id="3.40.50.150">
    <property type="entry name" value="Vaccinia Virus protein VP39"/>
    <property type="match status" value="1"/>
</dbReference>
<dbReference type="EMBL" id="JAPWDV010000001">
    <property type="protein sequence ID" value="KAJ6224195.1"/>
    <property type="molecule type" value="Genomic_DNA"/>
</dbReference>
<feature type="binding site" evidence="5">
    <location>
        <position position="425"/>
    </location>
    <ligand>
        <name>S-adenosyl-L-methionine</name>
        <dbReference type="ChEBI" id="CHEBI:59789"/>
    </ligand>
</feature>
<evidence type="ECO:0000256" key="4">
    <source>
        <dbReference type="ARBA" id="ARBA00022884"/>
    </source>
</evidence>
<dbReference type="InterPro" id="IPR029063">
    <property type="entry name" value="SAM-dependent_MTases_sf"/>
</dbReference>
<proteinExistence type="inferred from homology"/>
<dbReference type="PANTHER" id="PTHR22807:SF4">
    <property type="entry name" value="28S RRNA (CYTOSINE-C(5))-METHYLTRANSFERASE"/>
    <property type="match status" value="1"/>
</dbReference>
<name>A0A9Q0MID6_BLOTA</name>
<sequence length="615" mass="71059">MAEIDQKLVEEKQEGLKRPLADENGKNSLPKKKKNRKQAVKSKETSIVPKPNVSEDEIKTYFNLQKKLKKAGALKTNKKNSTAKKNKFKNKKNKFVVSSDAKDSNQKHDNISKNKRTKKSKQMLSAKQLDNIRKKEFLTEKRSKLSPAYFDATYILKMMSHKQGSLNNLISTLKDQNNIKQVYALAIKVIKNQVIIKKIIDEIKPPKELDTLMIEILLGDLLFGQKRFKEYRKILEIEFVLENEKKIFELYNSREQVSDENIRQEVRYLRVNLIKMNIPDFLDKMLQHDFALQLYSKESTSFEDFKKMALALESKSFIRDYHFECLFVIKDSDTKTICDTEMYKEKMLFFQDKASVLAIESMDLHPGITVFDACAAPGMKTIGIASQLKNDCTIIANDMSKFRYKQMKNLIHNFGVEVKELLNTDFGLIEPSKYPDLDVILLDPSCSGSGMYRRLEYGTQKDFDEGELIQRCKKLAKFQLILLDNALKFNPKKIVYSTCSESQIENEDVINQFFANNPGIPYEVINVMPDWPLRGTGDYDFSSRCIRANFDTTMTCGFFCCVIKRTDCEISETNAEVKDEKSTNGVLVRNEVESNKQELVEPPTPRKSRRLQNNV</sequence>
<evidence type="ECO:0000256" key="3">
    <source>
        <dbReference type="ARBA" id="ARBA00022691"/>
    </source>
</evidence>
<keyword evidence="1 5" id="KW-0489">Methyltransferase</keyword>
<dbReference type="AlphaFoldDB" id="A0A9Q0MID6"/>
<dbReference type="CDD" id="cd02440">
    <property type="entry name" value="AdoMet_MTases"/>
    <property type="match status" value="1"/>
</dbReference>
<evidence type="ECO:0000256" key="6">
    <source>
        <dbReference type="SAM" id="MobiDB-lite"/>
    </source>
</evidence>
<dbReference type="Gene3D" id="3.30.70.1170">
    <property type="entry name" value="Sun protein, domain 3"/>
    <property type="match status" value="1"/>
</dbReference>
<dbReference type="InterPro" id="IPR049560">
    <property type="entry name" value="MeTrfase_RsmB-F_NOP2_cat"/>
</dbReference>
<protein>
    <recommendedName>
        <fullName evidence="7">SAM-dependent MTase RsmB/NOP-type domain-containing protein</fullName>
    </recommendedName>
</protein>
<dbReference type="PANTHER" id="PTHR22807">
    <property type="entry name" value="NOP2 YEAST -RELATED NOL1/NOP2/FMU SUN DOMAIN-CONTAINING"/>
    <property type="match status" value="1"/>
</dbReference>
<feature type="domain" description="SAM-dependent MTase RsmB/NOP-type" evidence="7">
    <location>
        <begin position="257"/>
        <end position="566"/>
    </location>
</feature>
<accession>A0A9Q0MID6</accession>
<dbReference type="Pfam" id="PF01189">
    <property type="entry name" value="Methyltr_RsmB-F"/>
    <property type="match status" value="1"/>
</dbReference>
<evidence type="ECO:0000313" key="8">
    <source>
        <dbReference type="EMBL" id="KAJ6224195.1"/>
    </source>
</evidence>
<dbReference type="InterPro" id="IPR023267">
    <property type="entry name" value="RCMT"/>
</dbReference>
<evidence type="ECO:0000313" key="9">
    <source>
        <dbReference type="Proteomes" id="UP001142055"/>
    </source>
</evidence>
<comment type="similarity">
    <text evidence="5">Belongs to the class I-like SAM-binding methyltransferase superfamily. RsmB/NOP family.</text>
</comment>
<reference evidence="8" key="1">
    <citation type="submission" date="2022-12" db="EMBL/GenBank/DDBJ databases">
        <title>Genome assemblies of Blomia tropicalis.</title>
        <authorList>
            <person name="Cui Y."/>
        </authorList>
    </citation>
    <scope>NUCLEOTIDE SEQUENCE</scope>
    <source>
        <tissue evidence="8">Adult mites</tissue>
    </source>
</reference>
<keyword evidence="4 5" id="KW-0694">RNA-binding</keyword>
<evidence type="ECO:0000256" key="1">
    <source>
        <dbReference type="ARBA" id="ARBA00022603"/>
    </source>
</evidence>
<dbReference type="GO" id="GO:0005730">
    <property type="term" value="C:nucleolus"/>
    <property type="evidence" value="ECO:0007669"/>
    <property type="project" value="TreeGrafter"/>
</dbReference>
<feature type="binding site" evidence="5">
    <location>
        <position position="398"/>
    </location>
    <ligand>
        <name>S-adenosyl-L-methionine</name>
        <dbReference type="ChEBI" id="CHEBI:59789"/>
    </ligand>
</feature>
<feature type="binding site" evidence="5">
    <location>
        <position position="443"/>
    </location>
    <ligand>
        <name>S-adenosyl-L-methionine</name>
        <dbReference type="ChEBI" id="CHEBI:59789"/>
    </ligand>
</feature>
<feature type="compositionally biased region" description="Basic residues" evidence="6">
    <location>
        <begin position="68"/>
        <end position="94"/>
    </location>
</feature>
<feature type="compositionally biased region" description="Basic residues" evidence="6">
    <location>
        <begin position="29"/>
        <end position="40"/>
    </location>
</feature>
<evidence type="ECO:0000256" key="2">
    <source>
        <dbReference type="ARBA" id="ARBA00022679"/>
    </source>
</evidence>
<keyword evidence="2 5" id="KW-0808">Transferase</keyword>
<comment type="caution">
    <text evidence="5">Lacks conserved residue(s) required for the propagation of feature annotation.</text>
</comment>
<dbReference type="GO" id="GO:0008173">
    <property type="term" value="F:RNA methyltransferase activity"/>
    <property type="evidence" value="ECO:0007669"/>
    <property type="project" value="InterPro"/>
</dbReference>
<keyword evidence="9" id="KW-1185">Reference proteome</keyword>
<feature type="compositionally biased region" description="Basic and acidic residues" evidence="6">
    <location>
        <begin position="100"/>
        <end position="112"/>
    </location>
</feature>
<dbReference type="GO" id="GO:0070475">
    <property type="term" value="P:rRNA base methylation"/>
    <property type="evidence" value="ECO:0007669"/>
    <property type="project" value="TreeGrafter"/>
</dbReference>